<name>A0ABW5R5N0_9BACL</name>
<keyword evidence="2" id="KW-1185">Reference proteome</keyword>
<dbReference type="RefSeq" id="WP_379927611.1">
    <property type="nucleotide sequence ID" value="NZ_JBHUMM010000001.1"/>
</dbReference>
<organism evidence="1 2">
    <name type="scientific">Marinicrinis sediminis</name>
    <dbReference type="NCBI Taxonomy" id="1652465"/>
    <lineage>
        <taxon>Bacteria</taxon>
        <taxon>Bacillati</taxon>
        <taxon>Bacillota</taxon>
        <taxon>Bacilli</taxon>
        <taxon>Bacillales</taxon>
        <taxon>Paenibacillaceae</taxon>
    </lineage>
</organism>
<sequence>MLSGALRAAMTAIGSAQLLKIPFEKWQTGHWNPAAAISSGGMPSSHSAGVTALATYVGLKKGIQSVDFALATVFGLIVMYDAMGIRRHAGEIAMEVNQLEKMVEKLAIDHYREYHDQREQQLKEMLGHMPQEVAVGALYGTLVGGLCYASHRLVARCK</sequence>
<reference evidence="2" key="1">
    <citation type="journal article" date="2019" name="Int. J. Syst. Evol. Microbiol.">
        <title>The Global Catalogue of Microorganisms (GCM) 10K type strain sequencing project: providing services to taxonomists for standard genome sequencing and annotation.</title>
        <authorList>
            <consortium name="The Broad Institute Genomics Platform"/>
            <consortium name="The Broad Institute Genome Sequencing Center for Infectious Disease"/>
            <person name="Wu L."/>
            <person name="Ma J."/>
        </authorList>
    </citation>
    <scope>NUCLEOTIDE SEQUENCE [LARGE SCALE GENOMIC DNA]</scope>
    <source>
        <strain evidence="2">KCTC 33676</strain>
    </source>
</reference>
<dbReference type="EMBL" id="JBHUMM010000001">
    <property type="protein sequence ID" value="MFD2670276.1"/>
    <property type="molecule type" value="Genomic_DNA"/>
</dbReference>
<dbReference type="Pfam" id="PF02681">
    <property type="entry name" value="DUF212"/>
    <property type="match status" value="1"/>
</dbReference>
<accession>A0ABW5R5N0</accession>
<evidence type="ECO:0000313" key="1">
    <source>
        <dbReference type="EMBL" id="MFD2670276.1"/>
    </source>
</evidence>
<protein>
    <submittedName>
        <fullName evidence="1">Divergent PAP2 family protein</fullName>
    </submittedName>
</protein>
<dbReference type="PANTHER" id="PTHR31446">
    <property type="entry name" value="ACID PHOSPHATASE/VANADIUM-DEPENDENT HALOPEROXIDASE-RELATED PROTEIN"/>
    <property type="match status" value="1"/>
</dbReference>
<dbReference type="PANTHER" id="PTHR31446:SF29">
    <property type="entry name" value="ACID PHOSPHATASE_VANADIUM-DEPENDENT HALOPEROXIDASE-RELATED PROTEIN"/>
    <property type="match status" value="1"/>
</dbReference>
<proteinExistence type="predicted"/>
<gene>
    <name evidence="1" type="ORF">ACFSUC_01485</name>
</gene>
<evidence type="ECO:0000313" key="2">
    <source>
        <dbReference type="Proteomes" id="UP001597497"/>
    </source>
</evidence>
<dbReference type="Proteomes" id="UP001597497">
    <property type="component" value="Unassembled WGS sequence"/>
</dbReference>
<comment type="caution">
    <text evidence="1">The sequence shown here is derived from an EMBL/GenBank/DDBJ whole genome shotgun (WGS) entry which is preliminary data.</text>
</comment>
<dbReference type="InterPro" id="IPR003832">
    <property type="entry name" value="DUF212"/>
</dbReference>